<dbReference type="CDD" id="cd06661">
    <property type="entry name" value="GGCT_like"/>
    <property type="match status" value="1"/>
</dbReference>
<dbReference type="SUPFAM" id="SSF110857">
    <property type="entry name" value="Gamma-glutamyl cyclotransferase-like"/>
    <property type="match status" value="1"/>
</dbReference>
<dbReference type="InterPro" id="IPR036568">
    <property type="entry name" value="GGCT-like_sf"/>
</dbReference>
<feature type="domain" description="Gamma-glutamylcyclotransferase AIG2-like" evidence="1">
    <location>
        <begin position="10"/>
        <end position="125"/>
    </location>
</feature>
<accession>A0ABW3AJ38</accession>
<dbReference type="Gene3D" id="3.10.490.10">
    <property type="entry name" value="Gamma-glutamyl cyclotransferase-like"/>
    <property type="match status" value="1"/>
</dbReference>
<dbReference type="Proteomes" id="UP001597055">
    <property type="component" value="Unassembled WGS sequence"/>
</dbReference>
<name>A0ABW3AJ38_9MICO</name>
<keyword evidence="3" id="KW-1185">Reference proteome</keyword>
<organism evidence="2 3">
    <name type="scientific">Microbacterium insulae</name>
    <dbReference type="NCBI Taxonomy" id="483014"/>
    <lineage>
        <taxon>Bacteria</taxon>
        <taxon>Bacillati</taxon>
        <taxon>Actinomycetota</taxon>
        <taxon>Actinomycetes</taxon>
        <taxon>Micrococcales</taxon>
        <taxon>Microbacteriaceae</taxon>
        <taxon>Microbacterium</taxon>
    </lineage>
</organism>
<evidence type="ECO:0000259" key="1">
    <source>
        <dbReference type="Pfam" id="PF06094"/>
    </source>
</evidence>
<proteinExistence type="predicted"/>
<comment type="caution">
    <text evidence="2">The sequence shown here is derived from an EMBL/GenBank/DDBJ whole genome shotgun (WGS) entry which is preliminary data.</text>
</comment>
<dbReference type="InterPro" id="IPR009288">
    <property type="entry name" value="AIG2-like_dom"/>
</dbReference>
<evidence type="ECO:0000313" key="3">
    <source>
        <dbReference type="Proteomes" id="UP001597055"/>
    </source>
</evidence>
<protein>
    <submittedName>
        <fullName evidence="2">Gamma-glutamylcyclotransferase</fullName>
    </submittedName>
</protein>
<dbReference type="Pfam" id="PF06094">
    <property type="entry name" value="GGACT"/>
    <property type="match status" value="1"/>
</dbReference>
<dbReference type="RefSeq" id="WP_204978637.1">
    <property type="nucleotide sequence ID" value="NZ_JBHTII010000001.1"/>
</dbReference>
<gene>
    <name evidence="2" type="ORF">ACFQ0P_10415</name>
</gene>
<evidence type="ECO:0000313" key="2">
    <source>
        <dbReference type="EMBL" id="MFD0790816.1"/>
    </source>
</evidence>
<dbReference type="EMBL" id="JBHTII010000001">
    <property type="protein sequence ID" value="MFD0790816.1"/>
    <property type="molecule type" value="Genomic_DNA"/>
</dbReference>
<sequence length="133" mass="14399">MSFPSPTVPLFVYGSLRPGMELWSAIEAHVDHVTPASAAGRLHWHVGGQWPLLVSGGSGRVRGDLLALRPGDEVNRVIVDEELRYGYDARWVRVLTDDGDEVEALVLLWPRTSEVGPLIAGGDFSGARFPGPA</sequence>
<dbReference type="InterPro" id="IPR013024">
    <property type="entry name" value="GGCT-like"/>
</dbReference>
<reference evidence="3" key="1">
    <citation type="journal article" date="2019" name="Int. J. Syst. Evol. Microbiol.">
        <title>The Global Catalogue of Microorganisms (GCM) 10K type strain sequencing project: providing services to taxonomists for standard genome sequencing and annotation.</title>
        <authorList>
            <consortium name="The Broad Institute Genomics Platform"/>
            <consortium name="The Broad Institute Genome Sequencing Center for Infectious Disease"/>
            <person name="Wu L."/>
            <person name="Ma J."/>
        </authorList>
    </citation>
    <scope>NUCLEOTIDE SEQUENCE [LARGE SCALE GENOMIC DNA]</scope>
    <source>
        <strain evidence="3">CCUG 54523</strain>
    </source>
</reference>